<dbReference type="Proteomes" id="UP001235840">
    <property type="component" value="Unassembled WGS sequence"/>
</dbReference>
<dbReference type="PANTHER" id="PTHR43249:SF1">
    <property type="entry name" value="D-GLUCOSIDE 3-DEHYDROGENASE"/>
    <property type="match status" value="1"/>
</dbReference>
<feature type="domain" description="GFO/IDH/MocA-like oxidoreductase" evidence="2">
    <location>
        <begin position="133"/>
        <end position="269"/>
    </location>
</feature>
<protein>
    <submittedName>
        <fullName evidence="3">Dehydrogenase</fullName>
    </submittedName>
</protein>
<dbReference type="Gene3D" id="3.40.50.720">
    <property type="entry name" value="NAD(P)-binding Rossmann-like Domain"/>
    <property type="match status" value="1"/>
</dbReference>
<dbReference type="SUPFAM" id="SSF55347">
    <property type="entry name" value="Glyceraldehyde-3-phosphate dehydrogenase-like, C-terminal domain"/>
    <property type="match status" value="1"/>
</dbReference>
<keyword evidence="4" id="KW-1185">Reference proteome</keyword>
<evidence type="ECO:0000313" key="3">
    <source>
        <dbReference type="EMBL" id="MDQ0165625.1"/>
    </source>
</evidence>
<dbReference type="RefSeq" id="WP_307392917.1">
    <property type="nucleotide sequence ID" value="NZ_BAAADK010000011.1"/>
</dbReference>
<organism evidence="3 4">
    <name type="scientific">Caldalkalibacillus horti</name>
    <dbReference type="NCBI Taxonomy" id="77523"/>
    <lineage>
        <taxon>Bacteria</taxon>
        <taxon>Bacillati</taxon>
        <taxon>Bacillota</taxon>
        <taxon>Bacilli</taxon>
        <taxon>Bacillales</taxon>
        <taxon>Bacillaceae</taxon>
        <taxon>Caldalkalibacillus</taxon>
    </lineage>
</organism>
<dbReference type="EMBL" id="JAUSTY010000005">
    <property type="protein sequence ID" value="MDQ0165625.1"/>
    <property type="molecule type" value="Genomic_DNA"/>
</dbReference>
<name>A0ABT9VXA6_9BACI</name>
<dbReference type="Gene3D" id="3.30.360.10">
    <property type="entry name" value="Dihydrodipicolinate Reductase, domain 2"/>
    <property type="match status" value="1"/>
</dbReference>
<dbReference type="InterPro" id="IPR036291">
    <property type="entry name" value="NAD(P)-bd_dom_sf"/>
</dbReference>
<comment type="caution">
    <text evidence="3">The sequence shown here is derived from an EMBL/GenBank/DDBJ whole genome shotgun (WGS) entry which is preliminary data.</text>
</comment>
<dbReference type="Pfam" id="PF01408">
    <property type="entry name" value="GFO_IDH_MocA"/>
    <property type="match status" value="1"/>
</dbReference>
<dbReference type="InterPro" id="IPR055170">
    <property type="entry name" value="GFO_IDH_MocA-like_dom"/>
</dbReference>
<reference evidence="3 4" key="1">
    <citation type="submission" date="2023-07" db="EMBL/GenBank/DDBJ databases">
        <title>Genomic Encyclopedia of Type Strains, Phase IV (KMG-IV): sequencing the most valuable type-strain genomes for metagenomic binning, comparative biology and taxonomic classification.</title>
        <authorList>
            <person name="Goeker M."/>
        </authorList>
    </citation>
    <scope>NUCLEOTIDE SEQUENCE [LARGE SCALE GENOMIC DNA]</scope>
    <source>
        <strain evidence="3 4">DSM 12751</strain>
    </source>
</reference>
<gene>
    <name evidence="3" type="ORF">J2S11_001526</name>
</gene>
<evidence type="ECO:0000313" key="4">
    <source>
        <dbReference type="Proteomes" id="UP001235840"/>
    </source>
</evidence>
<accession>A0ABT9VXA6</accession>
<feature type="domain" description="Gfo/Idh/MocA-like oxidoreductase N-terminal" evidence="1">
    <location>
        <begin position="4"/>
        <end position="123"/>
    </location>
</feature>
<evidence type="ECO:0000259" key="1">
    <source>
        <dbReference type="Pfam" id="PF01408"/>
    </source>
</evidence>
<dbReference type="SUPFAM" id="SSF51735">
    <property type="entry name" value="NAD(P)-binding Rossmann-fold domains"/>
    <property type="match status" value="1"/>
</dbReference>
<sequence length="357" mass="39195">MEKLRMGLIGVGGIALDRHLPAYQALKDRVAVTALCDLILPRVQTIARDYSIPNAVMNYEELFPYVDAVTISTPNKFHAEMAIASLKAGKHVLCEKPMAMTTNECLDMLRAAKESGKTLSIAYHYRHTKEAIAAKRLISSGEIGKALVIRVQALRRRKVPGWGVFTNKELQGGGSLIDFGCHFLDLALWLMDFPQITEVSGATYNELSRQENQVNQWGAFDHQSFEVDDHATAYIRFSNGATLLFETSWAANIAEDKEQVSISGTEGGLDVFPLTLYQAKDGMLLDNSVKWIQGEESPGIAQATNFIDSCLGLAEPVVKPEEALMVSQVIEAIYESSQSGQTIRLSDNKPGSAQPNA</sequence>
<dbReference type="PANTHER" id="PTHR43249">
    <property type="entry name" value="UDP-N-ACETYL-2-AMINO-2-DEOXY-D-GLUCURONATE OXIDASE"/>
    <property type="match status" value="1"/>
</dbReference>
<dbReference type="Pfam" id="PF22725">
    <property type="entry name" value="GFO_IDH_MocA_C3"/>
    <property type="match status" value="1"/>
</dbReference>
<proteinExistence type="predicted"/>
<dbReference type="InterPro" id="IPR052515">
    <property type="entry name" value="Gfo/Idh/MocA_Oxidoreductase"/>
</dbReference>
<evidence type="ECO:0000259" key="2">
    <source>
        <dbReference type="Pfam" id="PF22725"/>
    </source>
</evidence>
<dbReference type="InterPro" id="IPR000683">
    <property type="entry name" value="Gfo/Idh/MocA-like_OxRdtase_N"/>
</dbReference>